<dbReference type="EMBL" id="CM037618">
    <property type="protein sequence ID" value="KAH8000341.1"/>
    <property type="molecule type" value="Genomic_DNA"/>
</dbReference>
<accession>A0ACB8F5Y6</accession>
<reference evidence="1" key="1">
    <citation type="submission" date="2021-08" db="EMBL/GenBank/DDBJ databases">
        <title>The first chromosome-level gecko genome reveals the dynamic sex chromosomes of Neotropical dwarf geckos (Sphaerodactylidae: Sphaerodactylus).</title>
        <authorList>
            <person name="Pinto B.J."/>
            <person name="Keating S.E."/>
            <person name="Gamble T."/>
        </authorList>
    </citation>
    <scope>NUCLEOTIDE SEQUENCE</scope>
    <source>
        <strain evidence="1">TG3544</strain>
    </source>
</reference>
<sequence>MLLSIFFFPCTAASTSENPSGNDLGHTERPTLPPDESGSNSIPVIVGAVCGCIAVVVICCAALGARVCRKKQRYADEIHRVLDVGEFNAKCLPGVLNKLNMECSSAYFPWD</sequence>
<keyword evidence="2" id="KW-1185">Reference proteome</keyword>
<evidence type="ECO:0000313" key="2">
    <source>
        <dbReference type="Proteomes" id="UP000827872"/>
    </source>
</evidence>
<comment type="caution">
    <text evidence="1">The sequence shown here is derived from an EMBL/GenBank/DDBJ whole genome shotgun (WGS) entry which is preliminary data.</text>
</comment>
<dbReference type="Proteomes" id="UP000827872">
    <property type="component" value="Linkage Group LG05"/>
</dbReference>
<protein>
    <submittedName>
        <fullName evidence="1">Uncharacterized protein</fullName>
    </submittedName>
</protein>
<name>A0ACB8F5Y6_9SAUR</name>
<evidence type="ECO:0000313" key="1">
    <source>
        <dbReference type="EMBL" id="KAH8000341.1"/>
    </source>
</evidence>
<proteinExistence type="predicted"/>
<organism evidence="1 2">
    <name type="scientific">Sphaerodactylus townsendi</name>
    <dbReference type="NCBI Taxonomy" id="933632"/>
    <lineage>
        <taxon>Eukaryota</taxon>
        <taxon>Metazoa</taxon>
        <taxon>Chordata</taxon>
        <taxon>Craniata</taxon>
        <taxon>Vertebrata</taxon>
        <taxon>Euteleostomi</taxon>
        <taxon>Lepidosauria</taxon>
        <taxon>Squamata</taxon>
        <taxon>Bifurcata</taxon>
        <taxon>Gekkota</taxon>
        <taxon>Sphaerodactylidae</taxon>
        <taxon>Sphaerodactylus</taxon>
    </lineage>
</organism>
<gene>
    <name evidence="1" type="ORF">K3G42_024478</name>
</gene>